<evidence type="ECO:0000313" key="1">
    <source>
        <dbReference type="EMBL" id="CAL4230517.1"/>
    </source>
</evidence>
<dbReference type="AlphaFoldDB" id="A0AAV2SU37"/>
<sequence>MMPSKYDKAIFYWYYQGELAGIITSHVYDFFWCGTERFGINVIDKLRNIFLFGEEHSDIFKYIGINIHQQENGTILLHQNPEMEKSQTPLISQDRLTSKDAPLAANELRMLRGICGQLNWIASQSRPDLSFDVCDLSCSIKDARIMDLQRAAKVVRKAKSSCVSLKFPSLDLATTKVVIYSDAS</sequence>
<dbReference type="EMBL" id="CAXKWB010108392">
    <property type="protein sequence ID" value="CAL4230517.1"/>
    <property type="molecule type" value="Genomic_DNA"/>
</dbReference>
<accession>A0AAV2SU37</accession>
<organism evidence="1 2">
    <name type="scientific">Meganyctiphanes norvegica</name>
    <name type="common">Northern krill</name>
    <name type="synonym">Thysanopoda norvegica</name>
    <dbReference type="NCBI Taxonomy" id="48144"/>
    <lineage>
        <taxon>Eukaryota</taxon>
        <taxon>Metazoa</taxon>
        <taxon>Ecdysozoa</taxon>
        <taxon>Arthropoda</taxon>
        <taxon>Crustacea</taxon>
        <taxon>Multicrustacea</taxon>
        <taxon>Malacostraca</taxon>
        <taxon>Eumalacostraca</taxon>
        <taxon>Eucarida</taxon>
        <taxon>Euphausiacea</taxon>
        <taxon>Euphausiidae</taxon>
        <taxon>Meganyctiphanes</taxon>
    </lineage>
</organism>
<gene>
    <name evidence="1" type="ORF">MNOR_LOCUS39760</name>
</gene>
<name>A0AAV2SU37_MEGNR</name>
<proteinExistence type="predicted"/>
<evidence type="ECO:0000313" key="2">
    <source>
        <dbReference type="Proteomes" id="UP001497623"/>
    </source>
</evidence>
<protein>
    <submittedName>
        <fullName evidence="1">Uncharacterized protein</fullName>
    </submittedName>
</protein>
<comment type="caution">
    <text evidence="1">The sequence shown here is derived from an EMBL/GenBank/DDBJ whole genome shotgun (WGS) entry which is preliminary data.</text>
</comment>
<reference evidence="1 2" key="1">
    <citation type="submission" date="2024-05" db="EMBL/GenBank/DDBJ databases">
        <authorList>
            <person name="Wallberg A."/>
        </authorList>
    </citation>
    <scope>NUCLEOTIDE SEQUENCE [LARGE SCALE GENOMIC DNA]</scope>
</reference>
<dbReference type="Proteomes" id="UP001497623">
    <property type="component" value="Unassembled WGS sequence"/>
</dbReference>
<keyword evidence="2" id="KW-1185">Reference proteome</keyword>